<evidence type="ECO:0000313" key="5">
    <source>
        <dbReference type="Proteomes" id="UP000011744"/>
    </source>
</evidence>
<organism evidence="4 5">
    <name type="scientific">Paramagnetospirillum caucaseum</name>
    <dbReference type="NCBI Taxonomy" id="1244869"/>
    <lineage>
        <taxon>Bacteria</taxon>
        <taxon>Pseudomonadati</taxon>
        <taxon>Pseudomonadota</taxon>
        <taxon>Alphaproteobacteria</taxon>
        <taxon>Rhodospirillales</taxon>
        <taxon>Magnetospirillaceae</taxon>
        <taxon>Paramagnetospirillum</taxon>
    </lineage>
</organism>
<comment type="caution">
    <text evidence="4">The sequence shown here is derived from an EMBL/GenBank/DDBJ whole genome shotgun (WGS) entry which is preliminary data.</text>
</comment>
<dbReference type="STRING" id="1244869.H261_00987"/>
<dbReference type="PANTHER" id="PTHR36305">
    <property type="entry name" value="PHOSPHATIDYLGLYCEROPHOSPHATASE A"/>
    <property type="match status" value="1"/>
</dbReference>
<dbReference type="EC" id="3.1.3.27" evidence="1"/>
<keyword evidence="1 2" id="KW-0812">Transmembrane</keyword>
<dbReference type="PANTHER" id="PTHR36305:SF1">
    <property type="entry name" value="PHOSPHATIDYLGLYCEROPHOSPHATASE A"/>
    <property type="match status" value="1"/>
</dbReference>
<evidence type="ECO:0000256" key="2">
    <source>
        <dbReference type="SAM" id="Phobius"/>
    </source>
</evidence>
<protein>
    <recommendedName>
        <fullName evidence="1">Phosphatidylglycerophosphatase A</fullName>
        <ecNumber evidence="1">3.1.3.27</ecNumber>
    </recommendedName>
    <alternativeName>
        <fullName evidence="1">Phosphatidylglycerolphosphate phosphatase A</fullName>
    </alternativeName>
</protein>
<feature type="domain" description="YutG/PgpA" evidence="3">
    <location>
        <begin position="17"/>
        <end position="155"/>
    </location>
</feature>
<comment type="catalytic activity">
    <reaction evidence="1">
        <text>a 1,2-diacyl-sn-glycero-3-phospho-(1'-sn-glycero-3'-phosphate) + H2O = a 1,2-diacyl-sn-glycero-3-phospho-(1'-sn-glycerol) + phosphate</text>
        <dbReference type="Rhea" id="RHEA:33751"/>
        <dbReference type="ChEBI" id="CHEBI:15377"/>
        <dbReference type="ChEBI" id="CHEBI:43474"/>
        <dbReference type="ChEBI" id="CHEBI:60110"/>
        <dbReference type="ChEBI" id="CHEBI:64716"/>
        <dbReference type="EC" id="3.1.3.27"/>
    </reaction>
</comment>
<evidence type="ECO:0000256" key="1">
    <source>
        <dbReference type="PIRNR" id="PIRNR006162"/>
    </source>
</evidence>
<dbReference type="GO" id="GO:0009395">
    <property type="term" value="P:phospholipid catabolic process"/>
    <property type="evidence" value="ECO:0007669"/>
    <property type="project" value="UniProtKB-KW"/>
</dbReference>
<comment type="function">
    <text evidence="1">Lipid phosphatase which dephosphorylates phosphatidylglycerophosphate (PGP) to phosphatidylglycerol (PG).</text>
</comment>
<dbReference type="GO" id="GO:0005886">
    <property type="term" value="C:plasma membrane"/>
    <property type="evidence" value="ECO:0007669"/>
    <property type="project" value="UniProtKB-SubCell"/>
</dbReference>
<keyword evidence="5" id="KW-1185">Reference proteome</keyword>
<dbReference type="InterPro" id="IPR036681">
    <property type="entry name" value="PgpA-like_sf"/>
</dbReference>
<accession>M2ZBG9</accession>
<dbReference type="UniPathway" id="UPA00084">
    <property type="reaction ID" value="UER00504"/>
</dbReference>
<keyword evidence="1" id="KW-0460">Magnesium</keyword>
<keyword evidence="1" id="KW-0479">Metal-binding</keyword>
<dbReference type="PATRIC" id="fig|1244869.3.peg.189"/>
<dbReference type="AlphaFoldDB" id="M2ZBG9"/>
<comment type="pathway">
    <text evidence="1">Phospholipid metabolism; phosphatidylglycerol biosynthesis; phosphatidylglycerol from CDP-diacylglycerol: step 2/2.</text>
</comment>
<proteinExistence type="predicted"/>
<dbReference type="eggNOG" id="COG1267">
    <property type="taxonomic scope" value="Bacteria"/>
</dbReference>
<dbReference type="GO" id="GO:0046872">
    <property type="term" value="F:metal ion binding"/>
    <property type="evidence" value="ECO:0007669"/>
    <property type="project" value="UniProtKB-KW"/>
</dbReference>
<feature type="transmembrane region" description="Helical" evidence="2">
    <location>
        <begin position="93"/>
        <end position="113"/>
    </location>
</feature>
<dbReference type="EMBL" id="AONQ01000002">
    <property type="protein sequence ID" value="EME71780.1"/>
    <property type="molecule type" value="Genomic_DNA"/>
</dbReference>
<dbReference type="CDD" id="cd06971">
    <property type="entry name" value="PgpA"/>
    <property type="match status" value="1"/>
</dbReference>
<keyword evidence="1" id="KW-0443">Lipid metabolism</keyword>
<keyword evidence="1" id="KW-0595">Phospholipid degradation</keyword>
<gene>
    <name evidence="4" type="ORF">H261_00987</name>
</gene>
<dbReference type="SUPFAM" id="SSF101307">
    <property type="entry name" value="YutG-like"/>
    <property type="match status" value="1"/>
</dbReference>
<keyword evidence="1" id="KW-0378">Hydrolase</keyword>
<keyword evidence="1" id="KW-1003">Cell membrane</keyword>
<dbReference type="PIRSF" id="PIRSF006162">
    <property type="entry name" value="PgpA"/>
    <property type="match status" value="1"/>
</dbReference>
<keyword evidence="1 2" id="KW-0472">Membrane</keyword>
<dbReference type="GO" id="GO:0008962">
    <property type="term" value="F:phosphatidylglycerophosphatase activity"/>
    <property type="evidence" value="ECO:0007669"/>
    <property type="project" value="UniProtKB-EC"/>
</dbReference>
<comment type="subcellular location">
    <subcellularLocation>
        <location evidence="1">Cell inner membrane</location>
        <topology evidence="1">Multi-pass membrane protein</topology>
    </subcellularLocation>
</comment>
<keyword evidence="1" id="KW-0442">Lipid degradation</keyword>
<dbReference type="Pfam" id="PF04608">
    <property type="entry name" value="PgpA"/>
    <property type="match status" value="1"/>
</dbReference>
<dbReference type="RefSeq" id="WP_008613300.1">
    <property type="nucleotide sequence ID" value="NZ_AONQ01000002.1"/>
</dbReference>
<feature type="transmembrane region" description="Helical" evidence="2">
    <location>
        <begin position="134"/>
        <end position="155"/>
    </location>
</feature>
<dbReference type="InterPro" id="IPR026037">
    <property type="entry name" value="PgpA"/>
</dbReference>
<sequence>MPYRRPGISALHPATLVSTWFGAGLLPKGPGTWGSAAALPFAWGLTAVGGRGLLLAAVLACFVIGWWSSSLYVRLTGAEDPGEVVIDEVAGQWLVLLAAPLDPLSYLAGFALFRAFDIWKPWPVDWADRRIGGGLGIMLDDILAGLYGMGLLILFNHVRS</sequence>
<dbReference type="GO" id="GO:0006655">
    <property type="term" value="P:phosphatidylglycerol biosynthetic process"/>
    <property type="evidence" value="ECO:0007669"/>
    <property type="project" value="UniProtKB-UniPathway"/>
</dbReference>
<evidence type="ECO:0000259" key="3">
    <source>
        <dbReference type="Pfam" id="PF04608"/>
    </source>
</evidence>
<keyword evidence="1" id="KW-1208">Phospholipid metabolism</keyword>
<dbReference type="Proteomes" id="UP000011744">
    <property type="component" value="Unassembled WGS sequence"/>
</dbReference>
<name>M2ZBG9_9PROT</name>
<dbReference type="InterPro" id="IPR007686">
    <property type="entry name" value="YutG/PgpA"/>
</dbReference>
<keyword evidence="1" id="KW-0997">Cell inner membrane</keyword>
<comment type="cofactor">
    <cofactor evidence="1">
        <name>Mg(2+)</name>
        <dbReference type="ChEBI" id="CHEBI:18420"/>
    </cofactor>
</comment>
<keyword evidence="2" id="KW-1133">Transmembrane helix</keyword>
<reference evidence="4 5" key="1">
    <citation type="journal article" date="2014" name="Genome Announc.">
        <title>Draft Genome Sequence of Magnetospirillum sp. Strain SO-1, a Freshwater Magnetotactic Bacterium Isolated from the Ol'khovka River, Russia.</title>
        <authorList>
            <person name="Grouzdev D.S."/>
            <person name="Dziuba M.V."/>
            <person name="Sukhacheva M.S."/>
            <person name="Mardanov A.V."/>
            <person name="Beletskiy A.V."/>
            <person name="Kuznetsov B.B."/>
            <person name="Skryabin K.G."/>
        </authorList>
    </citation>
    <scope>NUCLEOTIDE SEQUENCE [LARGE SCALE GENOMIC DNA]</scope>
    <source>
        <strain evidence="4 5">SO-1</strain>
    </source>
</reference>
<evidence type="ECO:0000313" key="4">
    <source>
        <dbReference type="EMBL" id="EME71780.1"/>
    </source>
</evidence>